<keyword evidence="8 12" id="KW-1133">Transmembrane helix</keyword>
<reference evidence="16" key="1">
    <citation type="journal article" date="2014" name="Nat. Genet.">
        <title>A reference genome for common bean and genome-wide analysis of dual domestications.</title>
        <authorList>
            <person name="Schmutz J."/>
            <person name="McClean P.E."/>
            <person name="Mamidi S."/>
            <person name="Wu G.A."/>
            <person name="Cannon S.B."/>
            <person name="Grimwood J."/>
            <person name="Jenkins J."/>
            <person name="Shu S."/>
            <person name="Song Q."/>
            <person name="Chavarro C."/>
            <person name="Torres-Torres M."/>
            <person name="Geffroy V."/>
            <person name="Moghaddam S.M."/>
            <person name="Gao D."/>
            <person name="Abernathy B."/>
            <person name="Barry K."/>
            <person name="Blair M."/>
            <person name="Brick M.A."/>
            <person name="Chovatia M."/>
            <person name="Gepts P."/>
            <person name="Goodstein D.M."/>
            <person name="Gonzales M."/>
            <person name="Hellsten U."/>
            <person name="Hyten D.L."/>
            <person name="Jia G."/>
            <person name="Kelly J.D."/>
            <person name="Kudrna D."/>
            <person name="Lee R."/>
            <person name="Richard M.M."/>
            <person name="Miklas P.N."/>
            <person name="Osorno J.M."/>
            <person name="Rodrigues J."/>
            <person name="Thareau V."/>
            <person name="Urrea C.A."/>
            <person name="Wang M."/>
            <person name="Yu Y."/>
            <person name="Zhang M."/>
            <person name="Wing R.A."/>
            <person name="Cregan P.B."/>
            <person name="Rokhsar D.S."/>
            <person name="Jackson S.A."/>
        </authorList>
    </citation>
    <scope>NUCLEOTIDE SEQUENCE [LARGE SCALE GENOMIC DNA]</scope>
    <source>
        <strain evidence="16">cv. G19833</strain>
    </source>
</reference>
<feature type="chain" id="PRO_5004754256" description="Leucine-rich repeat-containing N-terminal plant-type domain-containing protein" evidence="13">
    <location>
        <begin position="24"/>
        <end position="842"/>
    </location>
</feature>
<dbReference type="GO" id="GO:0005886">
    <property type="term" value="C:plasma membrane"/>
    <property type="evidence" value="ECO:0007669"/>
    <property type="project" value="UniProtKB-SubCell"/>
</dbReference>
<evidence type="ECO:0000256" key="7">
    <source>
        <dbReference type="ARBA" id="ARBA00022737"/>
    </source>
</evidence>
<dbReference type="SUPFAM" id="SSF52047">
    <property type="entry name" value="RNI-like"/>
    <property type="match status" value="1"/>
</dbReference>
<keyword evidence="10" id="KW-0675">Receptor</keyword>
<evidence type="ECO:0000256" key="3">
    <source>
        <dbReference type="ARBA" id="ARBA00022475"/>
    </source>
</evidence>
<evidence type="ECO:0000256" key="4">
    <source>
        <dbReference type="ARBA" id="ARBA00022614"/>
    </source>
</evidence>
<dbReference type="FunFam" id="3.80.10.10:FF:000095">
    <property type="entry name" value="LRR receptor-like serine/threonine-protein kinase GSO1"/>
    <property type="match status" value="1"/>
</dbReference>
<evidence type="ECO:0000313" key="15">
    <source>
        <dbReference type="EMBL" id="ESW14359.1"/>
    </source>
</evidence>
<dbReference type="eggNOG" id="KOG0619">
    <property type="taxonomic scope" value="Eukaryota"/>
</dbReference>
<dbReference type="InterPro" id="IPR013210">
    <property type="entry name" value="LRR_N_plant-typ"/>
</dbReference>
<evidence type="ECO:0000256" key="9">
    <source>
        <dbReference type="ARBA" id="ARBA00023136"/>
    </source>
</evidence>
<dbReference type="SMART" id="SM00369">
    <property type="entry name" value="LRR_TYP"/>
    <property type="match status" value="12"/>
</dbReference>
<feature type="domain" description="Leucine-rich repeat-containing N-terminal plant-type" evidence="14">
    <location>
        <begin position="28"/>
        <end position="81"/>
    </location>
</feature>
<dbReference type="InterPro" id="IPR046956">
    <property type="entry name" value="RLP23-like"/>
</dbReference>
<keyword evidence="9 12" id="KW-0472">Membrane</keyword>
<protein>
    <recommendedName>
        <fullName evidence="14">Leucine-rich repeat-containing N-terminal plant-type domain-containing protein</fullName>
    </recommendedName>
</protein>
<dbReference type="PANTHER" id="PTHR48061">
    <property type="entry name" value="LEUCINE-RICH REPEAT RECEPTOR PROTEIN KINASE EMS1-LIKE-RELATED"/>
    <property type="match status" value="1"/>
</dbReference>
<dbReference type="InterPro" id="IPR032675">
    <property type="entry name" value="LRR_dom_sf"/>
</dbReference>
<feature type="signal peptide" evidence="13">
    <location>
        <begin position="1"/>
        <end position="23"/>
    </location>
</feature>
<keyword evidence="4" id="KW-0433">Leucine-rich repeat</keyword>
<dbReference type="AlphaFoldDB" id="V7B965"/>
<dbReference type="SMR" id="V7B965"/>
<keyword evidence="16" id="KW-1185">Reference proteome</keyword>
<proteinExistence type="inferred from homology"/>
<dbReference type="Proteomes" id="UP000000226">
    <property type="component" value="Chromosome 8"/>
</dbReference>
<dbReference type="SUPFAM" id="SSF52058">
    <property type="entry name" value="L domain-like"/>
    <property type="match status" value="1"/>
</dbReference>
<dbReference type="Pfam" id="PF08263">
    <property type="entry name" value="LRRNT_2"/>
    <property type="match status" value="1"/>
</dbReference>
<dbReference type="STRING" id="3885.V7B965"/>
<dbReference type="Gene3D" id="3.80.10.10">
    <property type="entry name" value="Ribonuclease Inhibitor"/>
    <property type="match status" value="5"/>
</dbReference>
<evidence type="ECO:0000256" key="1">
    <source>
        <dbReference type="ARBA" id="ARBA00004251"/>
    </source>
</evidence>
<evidence type="ECO:0000256" key="5">
    <source>
        <dbReference type="ARBA" id="ARBA00022692"/>
    </source>
</evidence>
<dbReference type="InterPro" id="IPR001611">
    <property type="entry name" value="Leu-rich_rpt"/>
</dbReference>
<dbReference type="InterPro" id="IPR003591">
    <property type="entry name" value="Leu-rich_rpt_typical-subtyp"/>
</dbReference>
<dbReference type="Pfam" id="PF13855">
    <property type="entry name" value="LRR_8"/>
    <property type="match status" value="2"/>
</dbReference>
<feature type="transmembrane region" description="Helical" evidence="12">
    <location>
        <begin position="821"/>
        <end position="838"/>
    </location>
</feature>
<evidence type="ECO:0000313" key="16">
    <source>
        <dbReference type="Proteomes" id="UP000000226"/>
    </source>
</evidence>
<comment type="subcellular location">
    <subcellularLocation>
        <location evidence="1">Cell membrane</location>
        <topology evidence="1">Single-pass type I membrane protein</topology>
    </subcellularLocation>
</comment>
<keyword evidence="6 13" id="KW-0732">Signal</keyword>
<evidence type="ECO:0000256" key="11">
    <source>
        <dbReference type="ARBA" id="ARBA00023180"/>
    </source>
</evidence>
<dbReference type="FunFam" id="3.80.10.10:FF:000041">
    <property type="entry name" value="LRR receptor-like serine/threonine-protein kinase ERECTA"/>
    <property type="match status" value="1"/>
</dbReference>
<evidence type="ECO:0000256" key="2">
    <source>
        <dbReference type="ARBA" id="ARBA00009592"/>
    </source>
</evidence>
<keyword evidence="3" id="KW-1003">Cell membrane</keyword>
<dbReference type="OMA" id="CEMSYIS"/>
<dbReference type="Gramene" id="ESW14359">
    <property type="protein sequence ID" value="ESW14359"/>
    <property type="gene ID" value="PHAVU_008G274100g"/>
</dbReference>
<evidence type="ECO:0000256" key="12">
    <source>
        <dbReference type="SAM" id="Phobius"/>
    </source>
</evidence>
<organism evidence="15 16">
    <name type="scientific">Phaseolus vulgaris</name>
    <name type="common">Kidney bean</name>
    <name type="synonym">French bean</name>
    <dbReference type="NCBI Taxonomy" id="3885"/>
    <lineage>
        <taxon>Eukaryota</taxon>
        <taxon>Viridiplantae</taxon>
        <taxon>Streptophyta</taxon>
        <taxon>Embryophyta</taxon>
        <taxon>Tracheophyta</taxon>
        <taxon>Spermatophyta</taxon>
        <taxon>Magnoliopsida</taxon>
        <taxon>eudicotyledons</taxon>
        <taxon>Gunneridae</taxon>
        <taxon>Pentapetalae</taxon>
        <taxon>rosids</taxon>
        <taxon>fabids</taxon>
        <taxon>Fabales</taxon>
        <taxon>Fabaceae</taxon>
        <taxon>Papilionoideae</taxon>
        <taxon>50 kb inversion clade</taxon>
        <taxon>NPAAA clade</taxon>
        <taxon>indigoferoid/millettioid clade</taxon>
        <taxon>Phaseoleae</taxon>
        <taxon>Phaseolus</taxon>
    </lineage>
</organism>
<evidence type="ECO:0000259" key="14">
    <source>
        <dbReference type="Pfam" id="PF08263"/>
    </source>
</evidence>
<keyword evidence="11" id="KW-0325">Glycoprotein</keyword>
<dbReference type="PRINTS" id="PR00019">
    <property type="entry name" value="LEURICHRPT"/>
</dbReference>
<keyword evidence="7" id="KW-0677">Repeat</keyword>
<sequence>MESWVGWLLLLCCHLFLLPFSFSHSLCHNQDKIALLQFNNSLTYSIIYAHNYYDSICENVVPKTATWINGTDCCSWSGVTCHPISGHVIGLDLACSGLTGELHPNTSFFRLSHLQSLNLAFNYFSNYRLSFPFGGFVSLTHLNLSGNTFLEGEIPSQISQLSKLESLDLSNTPLTFNQFSGQIPNVFPQSNKFQELHLSANTIGGELPSTLSNLRHLLFLDLSMNQFSGQIPSSLSNLRHLLLLDLSKNQFSGQIPSSLSNLQHLIHLDLSQNKFNGQITSSLSNLQHLVILDLSENRFVGPLPNKIAGLSNLTRLSFNDNLLNGTIPAWCLSLPFLQELNLSENQFTGHVPSISSQSLESLYLCYNKLHDNIPQSVFTLVNLSLLCLSSNNFSGLQNYTIFTNAPLLEILYLSSVGLTEFPIFLGKIPMLIELDLSDNKLNGTVPKWLHEMGSLKFLNLSHNFFNLLTSDVSSSICNVSKLQALILSHNKLTGVIPPCLFANLWGLYIFDLERNKLNGTLPNNFSEKSDLVYFNVNDNQLEGPLPKSLSNCTILNILNLGNNQIEDKFPHWLQTLPMLIVLVLRANKLYGPIADLKTKHEFSSLVIFDISSNYFNGPIPKSYIQNFEAMKNVFPYKESELYEDIAFVSLNGSQSATVGHVTVTTKAISMTLNKIPRNFVTIDLSQNKFEGQIPYVIGELHSLRGLNFSHNKLSGLIPKSIGYLTNLESLDISSNMFTGSIPTELTNLNFLEVLNLSNNQLVGEIPKGKQFDTFSNDSYLGNLGLCGFPLSTNCNNTKQNSPYSLSFWGEERFGFGWEPVVIGYGCGMIFGICLRLLYYRKA</sequence>
<evidence type="ECO:0000256" key="13">
    <source>
        <dbReference type="SAM" id="SignalP"/>
    </source>
</evidence>
<comment type="similarity">
    <text evidence="2">Belongs to the RLP family.</text>
</comment>
<dbReference type="OrthoDB" id="442066at2759"/>
<gene>
    <name evidence="15" type="ORF">PHAVU_008G274100g</name>
</gene>
<dbReference type="Pfam" id="PF00560">
    <property type="entry name" value="LRR_1"/>
    <property type="match status" value="10"/>
</dbReference>
<evidence type="ECO:0000256" key="6">
    <source>
        <dbReference type="ARBA" id="ARBA00022729"/>
    </source>
</evidence>
<dbReference type="EMBL" id="CM002295">
    <property type="protein sequence ID" value="ESW14359.1"/>
    <property type="molecule type" value="Genomic_DNA"/>
</dbReference>
<dbReference type="PANTHER" id="PTHR48061:SF46">
    <property type="entry name" value="LEUCINE-RICH REPEAT-CONTAINING N-TERMINAL PLANT-TYPE DOMAIN-CONTAINING PROTEIN"/>
    <property type="match status" value="1"/>
</dbReference>
<dbReference type="FunFam" id="3.80.10.10:FF:000111">
    <property type="entry name" value="LRR receptor-like serine/threonine-protein kinase ERECTA"/>
    <property type="match status" value="1"/>
</dbReference>
<accession>V7B965</accession>
<name>V7B965_PHAVU</name>
<evidence type="ECO:0000256" key="8">
    <source>
        <dbReference type="ARBA" id="ARBA00022989"/>
    </source>
</evidence>
<keyword evidence="5 12" id="KW-0812">Transmembrane</keyword>
<evidence type="ECO:0000256" key="10">
    <source>
        <dbReference type="ARBA" id="ARBA00023170"/>
    </source>
</evidence>